<evidence type="ECO:0000256" key="1">
    <source>
        <dbReference type="ARBA" id="ARBA00008791"/>
    </source>
</evidence>
<reference evidence="4 5" key="1">
    <citation type="submission" date="2016-08" db="EMBL/GenBank/DDBJ databases">
        <title>Complete genome sequence of Acinetobacter baylyi strain GFJ2.</title>
        <authorList>
            <person name="Tabata M."/>
            <person name="Kuboki S."/>
            <person name="Gibu N."/>
            <person name="Kinouchi Y."/>
            <person name="Vangnai A."/>
            <person name="Kasai D."/>
            <person name="Fukuda M."/>
        </authorList>
    </citation>
    <scope>NUCLEOTIDE SEQUENCE [LARGE SCALE GENOMIC DNA]</scope>
    <source>
        <strain evidence="4 5">GFJ2</strain>
    </source>
</reference>
<dbReference type="AlphaFoldDB" id="A0A1P8EEI9"/>
<dbReference type="InterPro" id="IPR014729">
    <property type="entry name" value="Rossmann-like_a/b/a_fold"/>
</dbReference>
<dbReference type="EMBL" id="CP016896">
    <property type="protein sequence ID" value="APV34615.1"/>
    <property type="molecule type" value="Genomic_DNA"/>
</dbReference>
<dbReference type="GO" id="GO:0005737">
    <property type="term" value="C:cytoplasm"/>
    <property type="evidence" value="ECO:0007669"/>
    <property type="project" value="UniProtKB-SubCell"/>
</dbReference>
<evidence type="ECO:0000313" key="4">
    <source>
        <dbReference type="EMBL" id="APV34615.1"/>
    </source>
</evidence>
<dbReference type="SUPFAM" id="SSF52402">
    <property type="entry name" value="Adenine nucleotide alpha hydrolases-like"/>
    <property type="match status" value="1"/>
</dbReference>
<evidence type="ECO:0000259" key="3">
    <source>
        <dbReference type="Pfam" id="PF00582"/>
    </source>
</evidence>
<sequence length="148" mass="16254">MGYQHIMVPVDGSPTSLTAIQHAAKLATTYQSTVTVIYVLTIDPFINIEYINSAHQVENDALKQTREIIKTIVDEAKQKFLTFGIDANTVIIEGQDVHKEIIKASEEHAVDLIVIGSHGRTGIRKLVLGSVTQKLLGETTLPVLVVHK</sequence>
<dbReference type="InterPro" id="IPR006016">
    <property type="entry name" value="UspA"/>
</dbReference>
<name>A0A1P8EEI9_9GAMM</name>
<organism evidence="4 5">
    <name type="scientific">Acinetobacter soli</name>
    <dbReference type="NCBI Taxonomy" id="487316"/>
    <lineage>
        <taxon>Bacteria</taxon>
        <taxon>Pseudomonadati</taxon>
        <taxon>Pseudomonadota</taxon>
        <taxon>Gammaproteobacteria</taxon>
        <taxon>Moraxellales</taxon>
        <taxon>Moraxellaceae</taxon>
        <taxon>Acinetobacter</taxon>
    </lineage>
</organism>
<evidence type="ECO:0000313" key="5">
    <source>
        <dbReference type="Proteomes" id="UP000185674"/>
    </source>
</evidence>
<dbReference type="Pfam" id="PF00582">
    <property type="entry name" value="Usp"/>
    <property type="match status" value="1"/>
</dbReference>
<proteinExistence type="inferred from homology"/>
<dbReference type="Proteomes" id="UP000185674">
    <property type="component" value="Chromosome"/>
</dbReference>
<keyword evidence="2" id="KW-0963">Cytoplasm</keyword>
<comment type="similarity">
    <text evidence="1 2">Belongs to the universal stress protein A family.</text>
</comment>
<dbReference type="eggNOG" id="COG0589">
    <property type="taxonomic scope" value="Bacteria"/>
</dbReference>
<accession>A0A1P8EEI9</accession>
<dbReference type="GeneID" id="67511904"/>
<feature type="domain" description="UspA" evidence="3">
    <location>
        <begin position="3"/>
        <end position="147"/>
    </location>
</feature>
<protein>
    <recommendedName>
        <fullName evidence="2">Universal stress protein</fullName>
    </recommendedName>
</protein>
<dbReference type="PRINTS" id="PR01438">
    <property type="entry name" value="UNVRSLSTRESS"/>
</dbReference>
<dbReference type="PANTHER" id="PTHR46268:SF6">
    <property type="entry name" value="UNIVERSAL STRESS PROTEIN UP12"/>
    <property type="match status" value="1"/>
</dbReference>
<gene>
    <name evidence="4" type="ORF">BEN76_00710</name>
</gene>
<dbReference type="PANTHER" id="PTHR46268">
    <property type="entry name" value="STRESS RESPONSE PROTEIN NHAX"/>
    <property type="match status" value="1"/>
</dbReference>
<dbReference type="PIRSF" id="PIRSF006276">
    <property type="entry name" value="UspA"/>
    <property type="match status" value="1"/>
</dbReference>
<dbReference type="RefSeq" id="WP_004939800.1">
    <property type="nucleotide sequence ID" value="NZ_BBNM01000001.1"/>
</dbReference>
<dbReference type="CDD" id="cd00293">
    <property type="entry name" value="USP-like"/>
    <property type="match status" value="1"/>
</dbReference>
<evidence type="ECO:0000256" key="2">
    <source>
        <dbReference type="PIRNR" id="PIRNR006276"/>
    </source>
</evidence>
<dbReference type="InterPro" id="IPR006015">
    <property type="entry name" value="Universal_stress_UspA"/>
</dbReference>
<dbReference type="Gene3D" id="3.40.50.620">
    <property type="entry name" value="HUPs"/>
    <property type="match status" value="1"/>
</dbReference>
<comment type="subcellular location">
    <subcellularLocation>
        <location evidence="2">Cytoplasm</location>
    </subcellularLocation>
</comment>
<dbReference type="KEGG" id="asol:BEN76_00710"/>